<proteinExistence type="predicted"/>
<organism evidence="1 2">
    <name type="scientific">Brassica napus</name>
    <name type="common">Rape</name>
    <dbReference type="NCBI Taxonomy" id="3708"/>
    <lineage>
        <taxon>Eukaryota</taxon>
        <taxon>Viridiplantae</taxon>
        <taxon>Streptophyta</taxon>
        <taxon>Embryophyta</taxon>
        <taxon>Tracheophyta</taxon>
        <taxon>Spermatophyta</taxon>
        <taxon>Magnoliopsida</taxon>
        <taxon>eudicotyledons</taxon>
        <taxon>Gunneridae</taxon>
        <taxon>Pentapetalae</taxon>
        <taxon>rosids</taxon>
        <taxon>malvids</taxon>
        <taxon>Brassicales</taxon>
        <taxon>Brassicaceae</taxon>
        <taxon>Brassiceae</taxon>
        <taxon>Brassica</taxon>
    </lineage>
</organism>
<dbReference type="EMBL" id="JAGKQM010000008">
    <property type="protein sequence ID" value="KAH0914616.1"/>
    <property type="molecule type" value="Genomic_DNA"/>
</dbReference>
<comment type="caution">
    <text evidence="1">The sequence shown here is derived from an EMBL/GenBank/DDBJ whole genome shotgun (WGS) entry which is preliminary data.</text>
</comment>
<protein>
    <submittedName>
        <fullName evidence="1">Uncharacterized protein</fullName>
    </submittedName>
</protein>
<reference evidence="1 2" key="1">
    <citation type="submission" date="2021-05" db="EMBL/GenBank/DDBJ databases">
        <title>Genome Assembly of Synthetic Allotetraploid Brassica napus Reveals Homoeologous Exchanges between Subgenomes.</title>
        <authorList>
            <person name="Davis J.T."/>
        </authorList>
    </citation>
    <scope>NUCLEOTIDE SEQUENCE [LARGE SCALE GENOMIC DNA]</scope>
    <source>
        <strain evidence="2">cv. Da-Ae</strain>
        <tissue evidence="1">Seedling</tissue>
    </source>
</reference>
<accession>A0ABQ8CE55</accession>
<dbReference type="Proteomes" id="UP000824890">
    <property type="component" value="Unassembled WGS sequence"/>
</dbReference>
<gene>
    <name evidence="1" type="ORF">HID58_029062</name>
</gene>
<sequence>MDLVAIGRGCENVTVKGLRTMLVDDRRRSKVDLRLEVKKILPSAPPPDPKRQLRVMAIEEMFKHRVTNVVLNGDGHNKYLCLMSHKYDCKLACYVVHPNREKNVPNAKSYPLEAVVKDCRGVTTRRISFEYALLGLIPYNPIHGRANIKCCPKLEKKTI</sequence>
<evidence type="ECO:0000313" key="1">
    <source>
        <dbReference type="EMBL" id="KAH0914616.1"/>
    </source>
</evidence>
<keyword evidence="2" id="KW-1185">Reference proteome</keyword>
<name>A0ABQ8CE55_BRANA</name>
<evidence type="ECO:0000313" key="2">
    <source>
        <dbReference type="Proteomes" id="UP000824890"/>
    </source>
</evidence>